<name>A0A939G8U8_9BACT</name>
<dbReference type="Gene3D" id="1.50.10.10">
    <property type="match status" value="1"/>
</dbReference>
<dbReference type="SUPFAM" id="SSF48208">
    <property type="entry name" value="Six-hairpin glycosidases"/>
    <property type="match status" value="1"/>
</dbReference>
<dbReference type="InterPro" id="IPR054363">
    <property type="entry name" value="GH95_cat"/>
</dbReference>
<keyword evidence="1" id="KW-0732">Signal</keyword>
<sequence length="780" mass="87324">MHSLYLPTRCWRLLLLLIFTASAAHAQTPPRTLTWQFPLPRPHTGVLLGNGTQGIMVWGGGHTLHITISRSGFWDHRGGNEFSAKTTYADLKTKLQAGDKAGITAAFAVPRSGAQSLGHPQQLGGGRLDVNLPDGWLILYGNLFTDRGLLQIVVRDPQQVSHVLNIKQAASLEVTELEIPKDLRGKLTYKLIPHYSFVTEQLRSAGIEEPQWVVKDYGGKGAFIQPLPDDDPLLVGYDQVNDQHLYIQTSNLYYNRKTRRFDYPAMQALLDRAPSAIATADTFWTSYYKVVPRIALPDPLLQEIIDYGLYKQAISTSPNGLACTLQGPFMEDYQLPPWSNDYHFNINVQMIYTPALATNRLANFKPLWRMINGWMPQLKRNGEAFFGRPGALMLPHAVDDRCRVVGTFWTGTIDHACTAWMAMMAWQNYRYGLDQPDAPQVLSQTAWPLLTGAFEGYFAMLEEVSTGDGGKRFSLPVSVSPEYRGAEMNAWGRDASFQLAALHRICRILPQAAAALGKPVDPRWADVDKRLPAYSTFEGKYMDEWSLSNKRIALWEGMDLIESHRHHSHLGGVYPFATIDLNNPAERKIVDNTLQAWRFKGAGGWSGWSLPWAATLLMRTGQTDAAIKWLHYWKENYVNEGRGTLHNANTNGTSLLGSPDWETEKQNREIMQLDAGFGALNAVLELLVQSRDEAIYVLPNRPRTWQNLKFDDVRAEGAFQLGATVKEGAVTEVRVKSLAGGKLTLMLPFIGKYNINGQPQEGTKLVRDCKAGEVLTIVPM</sequence>
<dbReference type="AlphaFoldDB" id="A0A939G8U8"/>
<dbReference type="RefSeq" id="WP_207338304.1">
    <property type="nucleotide sequence ID" value="NZ_JAFMYU010000030.1"/>
</dbReference>
<gene>
    <name evidence="3" type="ORF">J2I48_25245</name>
</gene>
<dbReference type="Pfam" id="PF22124">
    <property type="entry name" value="Glyco_hydro_95_cat"/>
    <property type="match status" value="1"/>
</dbReference>
<dbReference type="GO" id="GO:0005975">
    <property type="term" value="P:carbohydrate metabolic process"/>
    <property type="evidence" value="ECO:0007669"/>
    <property type="project" value="InterPro"/>
</dbReference>
<dbReference type="Gene3D" id="2.70.98.50">
    <property type="entry name" value="putative glycoside hydrolase family protein from bacillus halodurans"/>
    <property type="match status" value="1"/>
</dbReference>
<dbReference type="InterPro" id="IPR008928">
    <property type="entry name" value="6-hairpin_glycosidase_sf"/>
</dbReference>
<dbReference type="EMBL" id="JAFMYU010000030">
    <property type="protein sequence ID" value="MBO0934339.1"/>
    <property type="molecule type" value="Genomic_DNA"/>
</dbReference>
<dbReference type="PANTHER" id="PTHR31084">
    <property type="entry name" value="ALPHA-L-FUCOSIDASE 2"/>
    <property type="match status" value="1"/>
</dbReference>
<feature type="domain" description="Glycosyl hydrolase family 95 catalytic" evidence="2">
    <location>
        <begin position="300"/>
        <end position="687"/>
    </location>
</feature>
<proteinExistence type="predicted"/>
<protein>
    <recommendedName>
        <fullName evidence="2">Glycosyl hydrolase family 95 catalytic domain-containing protein</fullName>
    </recommendedName>
</protein>
<accession>A0A939G8U8</accession>
<feature type="signal peptide" evidence="1">
    <location>
        <begin position="1"/>
        <end position="26"/>
    </location>
</feature>
<feature type="chain" id="PRO_5037327827" description="Glycosyl hydrolase family 95 catalytic domain-containing protein" evidence="1">
    <location>
        <begin position="27"/>
        <end position="780"/>
    </location>
</feature>
<organism evidence="3 4">
    <name type="scientific">Fibrella aquatilis</name>
    <dbReference type="NCBI Taxonomy" id="2817059"/>
    <lineage>
        <taxon>Bacteria</taxon>
        <taxon>Pseudomonadati</taxon>
        <taxon>Bacteroidota</taxon>
        <taxon>Cytophagia</taxon>
        <taxon>Cytophagales</taxon>
        <taxon>Spirosomataceae</taxon>
        <taxon>Fibrella</taxon>
    </lineage>
</organism>
<reference evidence="3 4" key="1">
    <citation type="submission" date="2021-03" db="EMBL/GenBank/DDBJ databases">
        <title>Fibrella sp. HMF5036 genome sequencing and assembly.</title>
        <authorList>
            <person name="Kang H."/>
            <person name="Kim H."/>
            <person name="Bae S."/>
            <person name="Joh K."/>
        </authorList>
    </citation>
    <scope>NUCLEOTIDE SEQUENCE [LARGE SCALE GENOMIC DNA]</scope>
    <source>
        <strain evidence="3 4">HMF5036</strain>
    </source>
</reference>
<evidence type="ECO:0000313" key="4">
    <source>
        <dbReference type="Proteomes" id="UP000664795"/>
    </source>
</evidence>
<evidence type="ECO:0000313" key="3">
    <source>
        <dbReference type="EMBL" id="MBO0934339.1"/>
    </source>
</evidence>
<dbReference type="PANTHER" id="PTHR31084:SF0">
    <property type="entry name" value="ALPHA-L-FUCOSIDASE 2"/>
    <property type="match status" value="1"/>
</dbReference>
<keyword evidence="4" id="KW-1185">Reference proteome</keyword>
<dbReference type="Proteomes" id="UP000664795">
    <property type="component" value="Unassembled WGS sequence"/>
</dbReference>
<comment type="caution">
    <text evidence="3">The sequence shown here is derived from an EMBL/GenBank/DDBJ whole genome shotgun (WGS) entry which is preliminary data.</text>
</comment>
<dbReference type="GO" id="GO:0004560">
    <property type="term" value="F:alpha-L-fucosidase activity"/>
    <property type="evidence" value="ECO:0007669"/>
    <property type="project" value="TreeGrafter"/>
</dbReference>
<evidence type="ECO:0000259" key="2">
    <source>
        <dbReference type="Pfam" id="PF22124"/>
    </source>
</evidence>
<evidence type="ECO:0000256" key="1">
    <source>
        <dbReference type="SAM" id="SignalP"/>
    </source>
</evidence>
<dbReference type="InterPro" id="IPR012341">
    <property type="entry name" value="6hp_glycosidase-like_sf"/>
</dbReference>